<organism evidence="2 3">
    <name type="scientific">Sinobacterium caligoides</name>
    <dbReference type="NCBI Taxonomy" id="933926"/>
    <lineage>
        <taxon>Bacteria</taxon>
        <taxon>Pseudomonadati</taxon>
        <taxon>Pseudomonadota</taxon>
        <taxon>Gammaproteobacteria</taxon>
        <taxon>Cellvibrionales</taxon>
        <taxon>Spongiibacteraceae</taxon>
        <taxon>Sinobacterium</taxon>
    </lineage>
</organism>
<dbReference type="OrthoDB" id="5740731at2"/>
<feature type="coiled-coil region" evidence="1">
    <location>
        <begin position="28"/>
        <end position="55"/>
    </location>
</feature>
<protein>
    <submittedName>
        <fullName evidence="2">Uncharacterized protein</fullName>
    </submittedName>
</protein>
<keyword evidence="1" id="KW-0175">Coiled coil</keyword>
<accession>A0A3N2DGF8</accession>
<dbReference type="RefSeq" id="WP_123713452.1">
    <property type="nucleotide sequence ID" value="NZ_RKHR01000006.1"/>
</dbReference>
<comment type="caution">
    <text evidence="2">The sequence shown here is derived from an EMBL/GenBank/DDBJ whole genome shotgun (WGS) entry which is preliminary data.</text>
</comment>
<dbReference type="AlphaFoldDB" id="A0A3N2DGF8"/>
<evidence type="ECO:0000313" key="2">
    <source>
        <dbReference type="EMBL" id="ROR98883.1"/>
    </source>
</evidence>
<dbReference type="EMBL" id="RKHR01000006">
    <property type="protein sequence ID" value="ROR98883.1"/>
    <property type="molecule type" value="Genomic_DNA"/>
</dbReference>
<reference evidence="2 3" key="1">
    <citation type="submission" date="2018-11" db="EMBL/GenBank/DDBJ databases">
        <title>Genomic Encyclopedia of Type Strains, Phase IV (KMG-IV): sequencing the most valuable type-strain genomes for metagenomic binning, comparative biology and taxonomic classification.</title>
        <authorList>
            <person name="Goeker M."/>
        </authorList>
    </citation>
    <scope>NUCLEOTIDE SEQUENCE [LARGE SCALE GENOMIC DNA]</scope>
    <source>
        <strain evidence="2 3">DSM 100316</strain>
    </source>
</reference>
<sequence>MIPKMHIVRNNASRRRDARRRALLHLHLNNTSHLEEQLQREIEQLDGKLETLKTASNRIDFGLVQTYTEMLHSRRQLFRDINRTPSKLW</sequence>
<dbReference type="Proteomes" id="UP000275394">
    <property type="component" value="Unassembled WGS sequence"/>
</dbReference>
<proteinExistence type="predicted"/>
<evidence type="ECO:0000313" key="3">
    <source>
        <dbReference type="Proteomes" id="UP000275394"/>
    </source>
</evidence>
<name>A0A3N2DGF8_9GAMM</name>
<evidence type="ECO:0000256" key="1">
    <source>
        <dbReference type="SAM" id="Coils"/>
    </source>
</evidence>
<gene>
    <name evidence="2" type="ORF">EDC56_3120</name>
</gene>
<keyword evidence="3" id="KW-1185">Reference proteome</keyword>